<proteinExistence type="predicted"/>
<reference evidence="1 2" key="1">
    <citation type="submission" date="2019-12" db="EMBL/GenBank/DDBJ databases">
        <title>Chromosome-level assembly of the Caenorhabditis remanei genome.</title>
        <authorList>
            <person name="Teterina A.A."/>
            <person name="Willis J.H."/>
            <person name="Phillips P.C."/>
        </authorList>
    </citation>
    <scope>NUCLEOTIDE SEQUENCE [LARGE SCALE GENOMIC DNA]</scope>
    <source>
        <strain evidence="1 2">PX506</strain>
        <tissue evidence="1">Whole organism</tissue>
    </source>
</reference>
<dbReference type="EMBL" id="WUAV01000002">
    <property type="protein sequence ID" value="KAF1764192.1"/>
    <property type="molecule type" value="Genomic_DNA"/>
</dbReference>
<sequence>MRFPIGLRLNVKSLVVSNIQIEQEILRPLLTNTVQRIHVLVESAGDFECAMLKDAEILKVHDGGTGFIRPPMIINLTNLKANIDVVNWTVEDFMKVVRNWVEVVKKKVGTSYKFTLILEENITQHLIESINEQYGEAKEIGDLSMTIPTKYGSSINVSITILDYSYNEYTYEIKFTVVPKELDLPV</sequence>
<organism evidence="1 2">
    <name type="scientific">Caenorhabditis remanei</name>
    <name type="common">Caenorhabditis vulgaris</name>
    <dbReference type="NCBI Taxonomy" id="31234"/>
    <lineage>
        <taxon>Eukaryota</taxon>
        <taxon>Metazoa</taxon>
        <taxon>Ecdysozoa</taxon>
        <taxon>Nematoda</taxon>
        <taxon>Chromadorea</taxon>
        <taxon>Rhabditida</taxon>
        <taxon>Rhabditina</taxon>
        <taxon>Rhabditomorpha</taxon>
        <taxon>Rhabditoidea</taxon>
        <taxon>Rhabditidae</taxon>
        <taxon>Peloderinae</taxon>
        <taxon>Caenorhabditis</taxon>
    </lineage>
</organism>
<name>A0A6A5HCU0_CAERE</name>
<dbReference type="GeneID" id="78773809"/>
<dbReference type="AlphaFoldDB" id="A0A6A5HCU0"/>
<accession>A0A6A5HCU0</accession>
<comment type="caution">
    <text evidence="1">The sequence shown here is derived from an EMBL/GenBank/DDBJ whole genome shotgun (WGS) entry which is preliminary data.</text>
</comment>
<dbReference type="Proteomes" id="UP000483820">
    <property type="component" value="Chromosome II"/>
</dbReference>
<dbReference type="RefSeq" id="XP_053588686.1">
    <property type="nucleotide sequence ID" value="XM_053724492.1"/>
</dbReference>
<dbReference type="CTD" id="78773809"/>
<evidence type="ECO:0000313" key="2">
    <source>
        <dbReference type="Proteomes" id="UP000483820"/>
    </source>
</evidence>
<dbReference type="KEGG" id="crq:GCK72_004139"/>
<protein>
    <recommendedName>
        <fullName evidence="3">DUF38 domain-containing protein</fullName>
    </recommendedName>
</protein>
<evidence type="ECO:0008006" key="3">
    <source>
        <dbReference type="Google" id="ProtNLM"/>
    </source>
</evidence>
<dbReference type="InterPro" id="IPR021942">
    <property type="entry name" value="DUF3557"/>
</dbReference>
<gene>
    <name evidence="1" type="ORF">GCK72_004139</name>
</gene>
<dbReference type="Pfam" id="PF12078">
    <property type="entry name" value="DUF3557"/>
    <property type="match status" value="1"/>
</dbReference>
<evidence type="ECO:0000313" key="1">
    <source>
        <dbReference type="EMBL" id="KAF1764192.1"/>
    </source>
</evidence>